<dbReference type="InterPro" id="IPR000073">
    <property type="entry name" value="AB_hydrolase_1"/>
</dbReference>
<dbReference type="PANTHER" id="PTHR43248">
    <property type="entry name" value="2-SUCCINYL-6-HYDROXY-2,4-CYCLOHEXADIENE-1-CARBOXYLATE SYNTHASE"/>
    <property type="match status" value="1"/>
</dbReference>
<dbReference type="RefSeq" id="WP_068565759.1">
    <property type="nucleotide sequence ID" value="NZ_FNLF01000002.1"/>
</dbReference>
<evidence type="ECO:0000259" key="4">
    <source>
        <dbReference type="Pfam" id="PF00561"/>
    </source>
</evidence>
<keyword evidence="2 5" id="KW-0378">Hydrolase</keyword>
<dbReference type="PANTHER" id="PTHR43248:SF25">
    <property type="entry name" value="AB HYDROLASE-1 DOMAIN-CONTAINING PROTEIN-RELATED"/>
    <property type="match status" value="1"/>
</dbReference>
<protein>
    <submittedName>
        <fullName evidence="5">Alpha/beta hydrolase fold</fullName>
    </submittedName>
</protein>
<dbReference type="STRING" id="47312.SAMN04489765_1910"/>
<dbReference type="EMBL" id="FNLF01000002">
    <property type="protein sequence ID" value="SDQ80526.1"/>
    <property type="molecule type" value="Genomic_DNA"/>
</dbReference>
<dbReference type="SUPFAM" id="SSF53474">
    <property type="entry name" value="alpha/beta-Hydrolases"/>
    <property type="match status" value="1"/>
</dbReference>
<accession>A0A1H1DX97</accession>
<feature type="region of interest" description="Disordered" evidence="3">
    <location>
        <begin position="1"/>
        <end position="22"/>
    </location>
</feature>
<evidence type="ECO:0000256" key="1">
    <source>
        <dbReference type="ARBA" id="ARBA00010088"/>
    </source>
</evidence>
<dbReference type="Proteomes" id="UP000183053">
    <property type="component" value="Unassembled WGS sequence"/>
</dbReference>
<name>A0A1H1DX97_9ACTN</name>
<proteinExistence type="inferred from homology"/>
<dbReference type="GO" id="GO:0016787">
    <property type="term" value="F:hydrolase activity"/>
    <property type="evidence" value="ECO:0007669"/>
    <property type="project" value="UniProtKB-KW"/>
</dbReference>
<dbReference type="Gene3D" id="3.40.50.1820">
    <property type="entry name" value="alpha/beta hydrolase"/>
    <property type="match status" value="1"/>
</dbReference>
<comment type="similarity">
    <text evidence="1">Belongs to the peptidase S33 family.</text>
</comment>
<dbReference type="Pfam" id="PF00561">
    <property type="entry name" value="Abhydrolase_1"/>
    <property type="match status" value="1"/>
</dbReference>
<dbReference type="InterPro" id="IPR051601">
    <property type="entry name" value="Serine_prot/Carboxylest_S33"/>
</dbReference>
<feature type="domain" description="AB hydrolase-1" evidence="4">
    <location>
        <begin position="45"/>
        <end position="163"/>
    </location>
</feature>
<evidence type="ECO:0000256" key="3">
    <source>
        <dbReference type="SAM" id="MobiDB-lite"/>
    </source>
</evidence>
<keyword evidence="6" id="KW-1185">Reference proteome</keyword>
<gene>
    <name evidence="5" type="ORF">SAMN04489765_1910</name>
</gene>
<dbReference type="OrthoDB" id="3253328at2"/>
<evidence type="ECO:0000313" key="5">
    <source>
        <dbReference type="EMBL" id="SDQ80526.1"/>
    </source>
</evidence>
<dbReference type="InterPro" id="IPR029058">
    <property type="entry name" value="AB_hydrolase_fold"/>
</dbReference>
<evidence type="ECO:0000313" key="6">
    <source>
        <dbReference type="Proteomes" id="UP000183053"/>
    </source>
</evidence>
<organism evidence="5 6">
    <name type="scientific">Tsukamurella pulmonis</name>
    <dbReference type="NCBI Taxonomy" id="47312"/>
    <lineage>
        <taxon>Bacteria</taxon>
        <taxon>Bacillati</taxon>
        <taxon>Actinomycetota</taxon>
        <taxon>Actinomycetes</taxon>
        <taxon>Mycobacteriales</taxon>
        <taxon>Tsukamurellaceae</taxon>
        <taxon>Tsukamurella</taxon>
    </lineage>
</organism>
<reference evidence="6" key="1">
    <citation type="submission" date="2016-10" db="EMBL/GenBank/DDBJ databases">
        <authorList>
            <person name="Varghese N."/>
            <person name="Submissions S."/>
        </authorList>
    </citation>
    <scope>NUCLEOTIDE SEQUENCE [LARGE SCALE GENOMIC DNA]</scope>
    <source>
        <strain evidence="6">DSM 44142</strain>
    </source>
</reference>
<sequence>MRPTGLHAVAESETRRGAGGRIRRPAGDTFVDIAYARPAPSNPIPLVVLPGGPGLGSLVPYRGFRRRAAARGFDVVMMEHRGVGLSRLDVDGADLPRASVTIAAVVDDLAAVLDHAGIERAVIYGCSYGTSLAQVFGARHPQRVAGMVLDSTVLDVEGDLALTRAHRRALLLTGSGRLPGLIRALIEDGTVPVDEIGHVAQVVYEFSGPAVLARLLRARAQGRGVRVWRRLVELGGEETSGSGRRFVIEPDLVEGIAHGELGASHAPDGLPLDPQAAFVRDRAPAFHGEPEDLPARLPGFTWPTAVVSGERDLRTPRPVAERTVALLPDGVLVPLADTGHSALDTHRLAALIAARAVAQGDHARLPDLAGAIADLPREGASRLLGPAIRAGLAADLALPGGAVKRA</sequence>
<evidence type="ECO:0000256" key="2">
    <source>
        <dbReference type="ARBA" id="ARBA00022801"/>
    </source>
</evidence>
<dbReference type="AlphaFoldDB" id="A0A1H1DX97"/>